<dbReference type="RefSeq" id="WP_311619186.1">
    <property type="nucleotide sequence ID" value="NZ_JAVREV010000011.1"/>
</dbReference>
<dbReference type="Pfam" id="PF01638">
    <property type="entry name" value="HxlR"/>
    <property type="match status" value="1"/>
</dbReference>
<dbReference type="Gene3D" id="1.10.10.10">
    <property type="entry name" value="Winged helix-like DNA-binding domain superfamily/Winged helix DNA-binding domain"/>
    <property type="match status" value="1"/>
</dbReference>
<name>A0ABU2S7N0_9ACTN</name>
<keyword evidence="3" id="KW-0804">Transcription</keyword>
<dbReference type="PANTHER" id="PTHR33204">
    <property type="entry name" value="TRANSCRIPTIONAL REGULATOR, MARR FAMILY"/>
    <property type="match status" value="1"/>
</dbReference>
<dbReference type="EMBL" id="JAVREV010000011">
    <property type="protein sequence ID" value="MDT0444958.1"/>
    <property type="molecule type" value="Genomic_DNA"/>
</dbReference>
<evidence type="ECO:0000259" key="4">
    <source>
        <dbReference type="PROSITE" id="PS51118"/>
    </source>
</evidence>
<organism evidence="5 6">
    <name type="scientific">Streptomyces johnsoniae</name>
    <dbReference type="NCBI Taxonomy" id="3075532"/>
    <lineage>
        <taxon>Bacteria</taxon>
        <taxon>Bacillati</taxon>
        <taxon>Actinomycetota</taxon>
        <taxon>Actinomycetes</taxon>
        <taxon>Kitasatosporales</taxon>
        <taxon>Streptomycetaceae</taxon>
        <taxon>Streptomyces</taxon>
    </lineage>
</organism>
<protein>
    <submittedName>
        <fullName evidence="5">Helix-turn-helix domain-containing protein</fullName>
    </submittedName>
</protein>
<dbReference type="PROSITE" id="PS51118">
    <property type="entry name" value="HTH_HXLR"/>
    <property type="match status" value="1"/>
</dbReference>
<dbReference type="SUPFAM" id="SSF46785">
    <property type="entry name" value="Winged helix' DNA-binding domain"/>
    <property type="match status" value="1"/>
</dbReference>
<reference evidence="6" key="1">
    <citation type="submission" date="2023-07" db="EMBL/GenBank/DDBJ databases">
        <title>30 novel species of actinomycetes from the DSMZ collection.</title>
        <authorList>
            <person name="Nouioui I."/>
        </authorList>
    </citation>
    <scope>NUCLEOTIDE SEQUENCE [LARGE SCALE GENOMIC DNA]</scope>
    <source>
        <strain evidence="6">DSM 41886</strain>
    </source>
</reference>
<dbReference type="InterPro" id="IPR036388">
    <property type="entry name" value="WH-like_DNA-bd_sf"/>
</dbReference>
<dbReference type="PANTHER" id="PTHR33204:SF39">
    <property type="entry name" value="TRANSCRIPTIONAL REGULATORY PROTEIN"/>
    <property type="match status" value="1"/>
</dbReference>
<dbReference type="Proteomes" id="UP001183615">
    <property type="component" value="Unassembled WGS sequence"/>
</dbReference>
<keyword evidence="6" id="KW-1185">Reference proteome</keyword>
<proteinExistence type="predicted"/>
<evidence type="ECO:0000313" key="6">
    <source>
        <dbReference type="Proteomes" id="UP001183615"/>
    </source>
</evidence>
<keyword evidence="2" id="KW-0238">DNA-binding</keyword>
<dbReference type="InterPro" id="IPR036390">
    <property type="entry name" value="WH_DNA-bd_sf"/>
</dbReference>
<feature type="domain" description="HTH hxlR-type" evidence="4">
    <location>
        <begin position="24"/>
        <end position="122"/>
    </location>
</feature>
<evidence type="ECO:0000256" key="3">
    <source>
        <dbReference type="ARBA" id="ARBA00023163"/>
    </source>
</evidence>
<evidence type="ECO:0000313" key="5">
    <source>
        <dbReference type="EMBL" id="MDT0444958.1"/>
    </source>
</evidence>
<evidence type="ECO:0000256" key="1">
    <source>
        <dbReference type="ARBA" id="ARBA00023015"/>
    </source>
</evidence>
<sequence length="145" mass="16420">MKERTTERVTELRPLRPDMLDELCPSAVAPFRFGDKWAAPVLRCLADGPRRFSELRVPLHRATPRVLTRTLRALERDGLLTRTAHPGPARRVDYALTPLGRSILEPLAAVCAWTAEHWDELVDAREAWSADRTTGAQPGRIRKPH</sequence>
<keyword evidence="1" id="KW-0805">Transcription regulation</keyword>
<accession>A0ABU2S7N0</accession>
<evidence type="ECO:0000256" key="2">
    <source>
        <dbReference type="ARBA" id="ARBA00023125"/>
    </source>
</evidence>
<comment type="caution">
    <text evidence="5">The sequence shown here is derived from an EMBL/GenBank/DDBJ whole genome shotgun (WGS) entry which is preliminary data.</text>
</comment>
<dbReference type="InterPro" id="IPR002577">
    <property type="entry name" value="HTH_HxlR"/>
</dbReference>
<gene>
    <name evidence="5" type="ORF">RM779_20475</name>
</gene>